<dbReference type="STRING" id="41997.RV16_GL002082"/>
<evidence type="ECO:0000313" key="9">
    <source>
        <dbReference type="Proteomes" id="UP000014136"/>
    </source>
</evidence>
<feature type="binding site" evidence="6">
    <location>
        <position position="213"/>
    </location>
    <ligand>
        <name>AMP</name>
        <dbReference type="ChEBI" id="CHEBI:456215"/>
    </ligand>
</feature>
<keyword evidence="2 6" id="KW-0067">ATP-binding</keyword>
<comment type="cofactor">
    <cofactor evidence="6">
        <name>Mg(2+)</name>
        <dbReference type="ChEBI" id="CHEBI:18420"/>
    </cofactor>
</comment>
<dbReference type="GO" id="GO:0046496">
    <property type="term" value="P:nicotinamide nucleotide metabolic process"/>
    <property type="evidence" value="ECO:0007669"/>
    <property type="project" value="UniProtKB-UniRule"/>
</dbReference>
<dbReference type="PANTHER" id="PTHR12592">
    <property type="entry name" value="ATP-DEPENDENT (S)-NAD(P)H-HYDRATE DEHYDRATASE FAMILY MEMBER"/>
    <property type="match status" value="1"/>
</dbReference>
<feature type="binding site" evidence="6">
    <location>
        <begin position="185"/>
        <end position="189"/>
    </location>
    <ligand>
        <name>AMP</name>
        <dbReference type="ChEBI" id="CHEBI:456215"/>
    </ligand>
</feature>
<sequence length="274" mass="30049">MKQLTEKCLNIIQPRPEISHKGTFGRVVLIGGNAQYGGAIIMSAEACVRAGAGLVTVITDSVNHTALHARLPEVMVVDWYDEQQIDDVFATADVCLIGPGLGLEKHSQELLAFVLAHQSKQWLVIDGSAITLLANTTFTLTVPEQTVFTPHQMEWQRLSNLPMNQQNQQTNQQAQQQLQATVVLKSHRTEIYHHTGIYQNPLGNPGMATGGMGDTLAGILAGFLAQFPKELATIQAAVYLHSYIGDQLAKNRYVVLPTEISAALPFWMNYFANA</sequence>
<dbReference type="EC" id="4.2.1.136" evidence="6"/>
<dbReference type="GO" id="GO:0052855">
    <property type="term" value="F:ADP-dependent NAD(P)H-hydrate dehydratase activity"/>
    <property type="evidence" value="ECO:0007669"/>
    <property type="project" value="UniProtKB-UniRule"/>
</dbReference>
<evidence type="ECO:0000256" key="3">
    <source>
        <dbReference type="ARBA" id="ARBA00022857"/>
    </source>
</evidence>
<protein>
    <recommendedName>
        <fullName evidence="6">ADP-dependent (S)-NAD(P)H-hydrate dehydratase</fullName>
        <ecNumber evidence="6">4.2.1.136</ecNumber>
    </recommendedName>
    <alternativeName>
        <fullName evidence="6">ADP-dependent NAD(P)HX dehydratase</fullName>
    </alternativeName>
</protein>
<dbReference type="Pfam" id="PF01256">
    <property type="entry name" value="Carb_kinase"/>
    <property type="match status" value="1"/>
</dbReference>
<gene>
    <name evidence="6" type="primary">nnrD</name>
    <name evidence="8" type="ORF">OMQ_02210</name>
</gene>
<dbReference type="PROSITE" id="PS01050">
    <property type="entry name" value="YJEF_C_2"/>
    <property type="match status" value="1"/>
</dbReference>
<dbReference type="NCBIfam" id="TIGR00196">
    <property type="entry name" value="yjeF_cterm"/>
    <property type="match status" value="1"/>
</dbReference>
<dbReference type="GO" id="GO:0052856">
    <property type="term" value="F:NAD(P)HX epimerase activity"/>
    <property type="evidence" value="ECO:0007669"/>
    <property type="project" value="TreeGrafter"/>
</dbReference>
<feature type="binding site" evidence="6">
    <location>
        <position position="151"/>
    </location>
    <ligand>
        <name>(6S)-NADPHX</name>
        <dbReference type="ChEBI" id="CHEBI:64076"/>
    </ligand>
</feature>
<feature type="binding site" evidence="6">
    <location>
        <position position="100"/>
    </location>
    <ligand>
        <name>(6S)-NADPHX</name>
        <dbReference type="ChEBI" id="CHEBI:64076"/>
    </ligand>
</feature>
<keyword evidence="1 6" id="KW-0547">Nucleotide-binding</keyword>
<dbReference type="eggNOG" id="COG0063">
    <property type="taxonomic scope" value="Bacteria"/>
</dbReference>
<evidence type="ECO:0000256" key="2">
    <source>
        <dbReference type="ARBA" id="ARBA00022840"/>
    </source>
</evidence>
<dbReference type="Proteomes" id="UP000014136">
    <property type="component" value="Unassembled WGS sequence"/>
</dbReference>
<dbReference type="Gene3D" id="3.40.1190.20">
    <property type="match status" value="1"/>
</dbReference>
<comment type="caution">
    <text evidence="8">The sequence shown here is derived from an EMBL/GenBank/DDBJ whole genome shotgun (WGS) entry which is preliminary data.</text>
</comment>
<dbReference type="OrthoDB" id="9806925at2"/>
<comment type="catalytic activity">
    <reaction evidence="6">
        <text>(6S)-NADPHX + ADP = AMP + phosphate + NADPH + H(+)</text>
        <dbReference type="Rhea" id="RHEA:32235"/>
        <dbReference type="ChEBI" id="CHEBI:15378"/>
        <dbReference type="ChEBI" id="CHEBI:43474"/>
        <dbReference type="ChEBI" id="CHEBI:57783"/>
        <dbReference type="ChEBI" id="CHEBI:64076"/>
        <dbReference type="ChEBI" id="CHEBI:456215"/>
        <dbReference type="ChEBI" id="CHEBI:456216"/>
        <dbReference type="EC" id="4.2.1.136"/>
    </reaction>
</comment>
<dbReference type="AlphaFoldDB" id="S0NET1"/>
<comment type="function">
    <text evidence="6">Catalyzes the dehydration of the S-form of NAD(P)HX at the expense of ADP, which is converted to AMP. Together with NAD(P)HX epimerase, which catalyzes the epimerization of the S- and R-forms, the enzyme allows the repair of both epimers of NAD(P)HX, a damaged form of NAD(P)H that is a result of enzymatic or heat-dependent hydration.</text>
</comment>
<dbReference type="HAMAP" id="MF_01965">
    <property type="entry name" value="NADHX_dehydratase"/>
    <property type="match status" value="1"/>
</dbReference>
<reference evidence="8 9" key="1">
    <citation type="submission" date="2013-03" db="EMBL/GenBank/DDBJ databases">
        <title>The Genome Sequence of Enterococcus saccharolyticus ATCC_43076 (Illumina only assembly).</title>
        <authorList>
            <consortium name="The Broad Institute Genomics Platform"/>
            <consortium name="The Broad Institute Genome Sequencing Center for Infectious Disease"/>
            <person name="Earl A."/>
            <person name="Russ C."/>
            <person name="Gilmore M."/>
            <person name="Surin D."/>
            <person name="Walker B."/>
            <person name="Young S."/>
            <person name="Zeng Q."/>
            <person name="Gargeya S."/>
            <person name="Fitzgerald M."/>
            <person name="Haas B."/>
            <person name="Abouelleil A."/>
            <person name="Allen A.W."/>
            <person name="Alvarado L."/>
            <person name="Arachchi H.M."/>
            <person name="Berlin A.M."/>
            <person name="Chapman S.B."/>
            <person name="Gainer-Dewar J."/>
            <person name="Goldberg J."/>
            <person name="Griggs A."/>
            <person name="Gujja S."/>
            <person name="Hansen M."/>
            <person name="Howarth C."/>
            <person name="Imamovic A."/>
            <person name="Ireland A."/>
            <person name="Larimer J."/>
            <person name="McCowan C."/>
            <person name="Murphy C."/>
            <person name="Pearson M."/>
            <person name="Poon T.W."/>
            <person name="Priest M."/>
            <person name="Roberts A."/>
            <person name="Saif S."/>
            <person name="Shea T."/>
            <person name="Sisk P."/>
            <person name="Sykes S."/>
            <person name="Wortman J."/>
            <person name="Nusbaum C."/>
            <person name="Birren B."/>
        </authorList>
    </citation>
    <scope>NUCLEOTIDE SEQUENCE [LARGE SCALE GENOMIC DNA]</scope>
    <source>
        <strain evidence="8 9">ATCC 43076</strain>
    </source>
</reference>
<proteinExistence type="inferred from homology"/>
<organism evidence="8 9">
    <name type="scientific">Enterococcus saccharolyticus subsp. saccharolyticus ATCC 43076</name>
    <dbReference type="NCBI Taxonomy" id="1139996"/>
    <lineage>
        <taxon>Bacteria</taxon>
        <taxon>Bacillati</taxon>
        <taxon>Bacillota</taxon>
        <taxon>Bacilli</taxon>
        <taxon>Lactobacillales</taxon>
        <taxon>Enterococcaceae</taxon>
        <taxon>Enterococcus</taxon>
    </lineage>
</organism>
<keyword evidence="4 6" id="KW-0520">NAD</keyword>
<feature type="binding site" evidence="6">
    <location>
        <position position="214"/>
    </location>
    <ligand>
        <name>(6S)-NADPHX</name>
        <dbReference type="ChEBI" id="CHEBI:64076"/>
    </ligand>
</feature>
<dbReference type="GO" id="GO:0110051">
    <property type="term" value="P:metabolite repair"/>
    <property type="evidence" value="ECO:0007669"/>
    <property type="project" value="TreeGrafter"/>
</dbReference>
<comment type="subunit">
    <text evidence="6">Homotetramer.</text>
</comment>
<dbReference type="GO" id="GO:0005524">
    <property type="term" value="F:ATP binding"/>
    <property type="evidence" value="ECO:0007669"/>
    <property type="project" value="UniProtKB-KW"/>
</dbReference>
<evidence type="ECO:0000256" key="4">
    <source>
        <dbReference type="ARBA" id="ARBA00023027"/>
    </source>
</evidence>
<keyword evidence="5 6" id="KW-0456">Lyase</keyword>
<evidence type="ECO:0000259" key="7">
    <source>
        <dbReference type="PROSITE" id="PS51383"/>
    </source>
</evidence>
<evidence type="ECO:0000256" key="5">
    <source>
        <dbReference type="ARBA" id="ARBA00023239"/>
    </source>
</evidence>
<comment type="similarity">
    <text evidence="6">Belongs to the NnrD/CARKD family.</text>
</comment>
<evidence type="ECO:0000256" key="6">
    <source>
        <dbReference type="HAMAP-Rule" id="MF_01965"/>
    </source>
</evidence>
<accession>S0NET1</accession>
<keyword evidence="9" id="KW-1185">Reference proteome</keyword>
<evidence type="ECO:0000313" key="8">
    <source>
        <dbReference type="EMBL" id="EOT26435.1"/>
    </source>
</evidence>
<comment type="catalytic activity">
    <reaction evidence="6">
        <text>(6S)-NADHX + ADP = AMP + phosphate + NADH + H(+)</text>
        <dbReference type="Rhea" id="RHEA:32223"/>
        <dbReference type="ChEBI" id="CHEBI:15378"/>
        <dbReference type="ChEBI" id="CHEBI:43474"/>
        <dbReference type="ChEBI" id="CHEBI:57945"/>
        <dbReference type="ChEBI" id="CHEBI:64074"/>
        <dbReference type="ChEBI" id="CHEBI:456215"/>
        <dbReference type="ChEBI" id="CHEBI:456216"/>
        <dbReference type="EC" id="4.2.1.136"/>
    </reaction>
</comment>
<keyword evidence="3 6" id="KW-0521">NADP</keyword>
<dbReference type="InterPro" id="IPR017953">
    <property type="entry name" value="Carbohydrate_kinase_pred_CS"/>
</dbReference>
<dbReference type="PROSITE" id="PS51383">
    <property type="entry name" value="YJEF_C_3"/>
    <property type="match status" value="1"/>
</dbReference>
<dbReference type="SUPFAM" id="SSF53613">
    <property type="entry name" value="Ribokinase-like"/>
    <property type="match status" value="1"/>
</dbReference>
<dbReference type="HOGENOM" id="CLU_024853_2_1_9"/>
<feature type="domain" description="YjeF C-terminal" evidence="7">
    <location>
        <begin position="4"/>
        <end position="271"/>
    </location>
</feature>
<dbReference type="PATRIC" id="fig|1139996.3.peg.2173"/>
<dbReference type="PANTHER" id="PTHR12592:SF0">
    <property type="entry name" value="ATP-DEPENDENT (S)-NAD(P)H-HYDRATE DEHYDRATASE"/>
    <property type="match status" value="1"/>
</dbReference>
<feature type="binding site" evidence="6">
    <location>
        <position position="39"/>
    </location>
    <ligand>
        <name>(6S)-NADPHX</name>
        <dbReference type="ChEBI" id="CHEBI:64076"/>
    </ligand>
</feature>
<dbReference type="InterPro" id="IPR029056">
    <property type="entry name" value="Ribokinase-like"/>
</dbReference>
<evidence type="ECO:0000256" key="1">
    <source>
        <dbReference type="ARBA" id="ARBA00022741"/>
    </source>
</evidence>
<dbReference type="EMBL" id="AHYT01000010">
    <property type="protein sequence ID" value="EOT26435.1"/>
    <property type="molecule type" value="Genomic_DNA"/>
</dbReference>
<dbReference type="InterPro" id="IPR000631">
    <property type="entry name" value="CARKD"/>
</dbReference>
<name>S0NET1_9ENTE</name>
<dbReference type="CDD" id="cd01171">
    <property type="entry name" value="YXKO-related"/>
    <property type="match status" value="1"/>
</dbReference>